<dbReference type="AlphaFoldDB" id="A0A3A1N9Z0"/>
<sequence length="76" mass="8656">MMKVPDNKSTEMLKSKKGQGCARPYFAKKVGMVKKLVLVLFLALVVLPMALVILQVLNHLPHQHDNFLDPILRIFE</sequence>
<dbReference type="EMBL" id="QXFH01000068">
    <property type="protein sequence ID" value="RIV36009.1"/>
    <property type="molecule type" value="Genomic_DNA"/>
</dbReference>
<protein>
    <submittedName>
        <fullName evidence="1">Uncharacterized protein</fullName>
    </submittedName>
</protein>
<name>A0A3A1N9Z0_9FLAO</name>
<gene>
    <name evidence="1" type="ORF">D2V08_03420</name>
</gene>
<keyword evidence="2" id="KW-1185">Reference proteome</keyword>
<proteinExistence type="predicted"/>
<dbReference type="RefSeq" id="WP_119606706.1">
    <property type="nucleotide sequence ID" value="NZ_QXFH01000068.1"/>
</dbReference>
<accession>A0A3A1N9Z0</accession>
<organism evidence="1 2">
    <name type="scientific">Flagellimonas lutimaris</name>
    <dbReference type="NCBI Taxonomy" id="475082"/>
    <lineage>
        <taxon>Bacteria</taxon>
        <taxon>Pseudomonadati</taxon>
        <taxon>Bacteroidota</taxon>
        <taxon>Flavobacteriia</taxon>
        <taxon>Flavobacteriales</taxon>
        <taxon>Flavobacteriaceae</taxon>
        <taxon>Flagellimonas</taxon>
    </lineage>
</organism>
<evidence type="ECO:0000313" key="1">
    <source>
        <dbReference type="EMBL" id="RIV36009.1"/>
    </source>
</evidence>
<evidence type="ECO:0000313" key="2">
    <source>
        <dbReference type="Proteomes" id="UP000266067"/>
    </source>
</evidence>
<dbReference type="Proteomes" id="UP000266067">
    <property type="component" value="Unassembled WGS sequence"/>
</dbReference>
<comment type="caution">
    <text evidence="1">The sequence shown here is derived from an EMBL/GenBank/DDBJ whole genome shotgun (WGS) entry which is preliminary data.</text>
</comment>
<reference evidence="1 2" key="1">
    <citation type="submission" date="2018-08" db="EMBL/GenBank/DDBJ databases">
        <title>Proposal of Muricauda 72 sp.nov. and Muricauda NH166 sp.nov., isolated from seawater.</title>
        <authorList>
            <person name="Cheng H."/>
            <person name="Wu Y.-H."/>
            <person name="Guo L.-L."/>
            <person name="Xu X.-W."/>
        </authorList>
    </citation>
    <scope>NUCLEOTIDE SEQUENCE [LARGE SCALE GENOMIC DNA]</scope>
    <source>
        <strain evidence="1 2">KCTC 22173</strain>
    </source>
</reference>